<dbReference type="RefSeq" id="WP_144845848.1">
    <property type="nucleotide sequence ID" value="NZ_VNJI01000009.1"/>
</dbReference>
<dbReference type="Proteomes" id="UP000317036">
    <property type="component" value="Unassembled WGS sequence"/>
</dbReference>
<proteinExistence type="predicted"/>
<accession>A0A559KDT4</accession>
<dbReference type="OrthoDB" id="9759601at2"/>
<evidence type="ECO:0000313" key="3">
    <source>
        <dbReference type="Proteomes" id="UP000317036"/>
    </source>
</evidence>
<sequence>MQYNNYDDLIGKRLLNNVLDARGVMLIPEDTILLRSHVEKLENFNIDIFDLHVEPVKDEQPVPDIPDAPPSEVKNTKVAFVPVPTQELVKRSEKKMQEIHDFVHKNGKLPVAEIEDQILPYILEVSQQRNIYQLFSELKSTGDFRYKQSVGVAVIATMLGKWLQLDNQELSLLTTAASLYDIGSIKLPHFLLQKTTWYQPHEMEIMRSHTRLGYELINESGLDQRVALVALQHHEREDGSGYPNQLRGPQIDRLSKIVALADVYLAMISERPYRPANPFYHVIQELQANILNHKFDPIIGMTFLNRLMSSQVGSEVILSDERKGKILMINANYPTSPLVALDSEGFIDLSKLNSVKIRDIVG</sequence>
<dbReference type="SUPFAM" id="SSF109604">
    <property type="entry name" value="HD-domain/PDEase-like"/>
    <property type="match status" value="1"/>
</dbReference>
<dbReference type="InterPro" id="IPR037522">
    <property type="entry name" value="HD_GYP_dom"/>
</dbReference>
<evidence type="ECO:0000259" key="1">
    <source>
        <dbReference type="PROSITE" id="PS51832"/>
    </source>
</evidence>
<reference evidence="2 3" key="1">
    <citation type="submission" date="2019-07" db="EMBL/GenBank/DDBJ databases">
        <authorList>
            <person name="Kim J."/>
        </authorList>
    </citation>
    <scope>NUCLEOTIDE SEQUENCE [LARGE SCALE GENOMIC DNA]</scope>
    <source>
        <strain evidence="2 3">JC52</strain>
    </source>
</reference>
<dbReference type="EMBL" id="VNJI01000009">
    <property type="protein sequence ID" value="TVY10273.1"/>
    <property type="molecule type" value="Genomic_DNA"/>
</dbReference>
<gene>
    <name evidence="2" type="ORF">FPZ49_09430</name>
</gene>
<dbReference type="CDD" id="cd00077">
    <property type="entry name" value="HDc"/>
    <property type="match status" value="1"/>
</dbReference>
<name>A0A559KDT4_9BACL</name>
<dbReference type="Gene3D" id="1.10.3210.10">
    <property type="entry name" value="Hypothetical protein af1432"/>
    <property type="match status" value="1"/>
</dbReference>
<dbReference type="AlphaFoldDB" id="A0A559KDT4"/>
<feature type="domain" description="HD-GYP" evidence="1">
    <location>
        <begin position="123"/>
        <end position="319"/>
    </location>
</feature>
<dbReference type="InterPro" id="IPR003607">
    <property type="entry name" value="HD/PDEase_dom"/>
</dbReference>
<comment type="caution">
    <text evidence="2">The sequence shown here is derived from an EMBL/GenBank/DDBJ whole genome shotgun (WGS) entry which is preliminary data.</text>
</comment>
<evidence type="ECO:0000313" key="2">
    <source>
        <dbReference type="EMBL" id="TVY10273.1"/>
    </source>
</evidence>
<dbReference type="PANTHER" id="PTHR43155">
    <property type="entry name" value="CYCLIC DI-GMP PHOSPHODIESTERASE PA4108-RELATED"/>
    <property type="match status" value="1"/>
</dbReference>
<dbReference type="PANTHER" id="PTHR43155:SF2">
    <property type="entry name" value="CYCLIC DI-GMP PHOSPHODIESTERASE PA4108"/>
    <property type="match status" value="1"/>
</dbReference>
<keyword evidence="3" id="KW-1185">Reference proteome</keyword>
<organism evidence="2 3">
    <name type="scientific">Paenibacillus cremeus</name>
    <dbReference type="NCBI Taxonomy" id="2163881"/>
    <lineage>
        <taxon>Bacteria</taxon>
        <taxon>Bacillati</taxon>
        <taxon>Bacillota</taxon>
        <taxon>Bacilli</taxon>
        <taxon>Bacillales</taxon>
        <taxon>Paenibacillaceae</taxon>
        <taxon>Paenibacillus</taxon>
    </lineage>
</organism>
<dbReference type="Pfam" id="PF13487">
    <property type="entry name" value="HD_5"/>
    <property type="match status" value="1"/>
</dbReference>
<dbReference type="PROSITE" id="PS51832">
    <property type="entry name" value="HD_GYP"/>
    <property type="match status" value="1"/>
</dbReference>
<protein>
    <submittedName>
        <fullName evidence="2">HD domain-containing protein</fullName>
    </submittedName>
</protein>